<dbReference type="SUPFAM" id="SSF53335">
    <property type="entry name" value="S-adenosyl-L-methionine-dependent methyltransferases"/>
    <property type="match status" value="1"/>
</dbReference>
<dbReference type="STRING" id="36166.T1GP33"/>
<dbReference type="EMBL" id="CAQQ02394614">
    <property type="status" value="NOT_ANNOTATED_CDS"/>
    <property type="molecule type" value="Genomic_DNA"/>
</dbReference>
<dbReference type="InterPro" id="IPR015576">
    <property type="entry name" value="Spermine_synthase_animal"/>
</dbReference>
<dbReference type="GO" id="GO:0006597">
    <property type="term" value="P:spermine biosynthetic process"/>
    <property type="evidence" value="ECO:0007669"/>
    <property type="project" value="InterPro"/>
</dbReference>
<organism evidence="2 3">
    <name type="scientific">Megaselia scalaris</name>
    <name type="common">Humpbacked fly</name>
    <name type="synonym">Phora scalaris</name>
    <dbReference type="NCBI Taxonomy" id="36166"/>
    <lineage>
        <taxon>Eukaryota</taxon>
        <taxon>Metazoa</taxon>
        <taxon>Ecdysozoa</taxon>
        <taxon>Arthropoda</taxon>
        <taxon>Hexapoda</taxon>
        <taxon>Insecta</taxon>
        <taxon>Pterygota</taxon>
        <taxon>Neoptera</taxon>
        <taxon>Endopterygota</taxon>
        <taxon>Diptera</taxon>
        <taxon>Brachycera</taxon>
        <taxon>Muscomorpha</taxon>
        <taxon>Platypezoidea</taxon>
        <taxon>Phoridae</taxon>
        <taxon>Megaseliini</taxon>
        <taxon>Megaselia</taxon>
    </lineage>
</organism>
<name>T1GP33_MEGSC</name>
<dbReference type="EMBL" id="CAQQ02394613">
    <property type="status" value="NOT_ANNOTATED_CDS"/>
    <property type="molecule type" value="Genomic_DNA"/>
</dbReference>
<proteinExistence type="predicted"/>
<dbReference type="PANTHER" id="PTHR46315:SF1">
    <property type="entry name" value="SPERMINE SYNTHASE"/>
    <property type="match status" value="1"/>
</dbReference>
<dbReference type="Proteomes" id="UP000015102">
    <property type="component" value="Unassembled WGS sequence"/>
</dbReference>
<reference evidence="3" key="1">
    <citation type="submission" date="2013-02" db="EMBL/GenBank/DDBJ databases">
        <authorList>
            <person name="Hughes D."/>
        </authorList>
    </citation>
    <scope>NUCLEOTIDE SEQUENCE</scope>
    <source>
        <strain>Durham</strain>
        <strain evidence="3">NC isolate 2 -- Noor lab</strain>
    </source>
</reference>
<protein>
    <recommendedName>
        <fullName evidence="1">Spermidine synthase tetramerisation domain-containing protein</fullName>
    </recommendedName>
</protein>
<dbReference type="HOGENOM" id="CLU_1422988_0_0_1"/>
<dbReference type="PANTHER" id="PTHR46315">
    <property type="entry name" value="SPERMINE SYNTHASE"/>
    <property type="match status" value="1"/>
</dbReference>
<evidence type="ECO:0000259" key="1">
    <source>
        <dbReference type="Pfam" id="PF17284"/>
    </source>
</evidence>
<dbReference type="InterPro" id="IPR029063">
    <property type="entry name" value="SAM-dependent_MTases_sf"/>
</dbReference>
<evidence type="ECO:0000313" key="3">
    <source>
        <dbReference type="Proteomes" id="UP000015102"/>
    </source>
</evidence>
<reference evidence="2" key="2">
    <citation type="submission" date="2015-06" db="UniProtKB">
        <authorList>
            <consortium name="EnsemblMetazoa"/>
        </authorList>
    </citation>
    <scope>IDENTIFICATION</scope>
</reference>
<sequence length="191" mass="21839">MNTADGYLVLLTENNATIITVRFFTEPGLITMNIEYYLDNGKEQLLSFDSSKRLENTLAKKLKINSGQVLPPLKRGAVSRYFPSADERIIEYDIDEIKFEKRSPFQKIQIVHSKTLGNMLILDELQTLVRDFQEAYIDSEGIGKDIQEDKSKAVQRACRASTDVWIRVLGSNIQKPNDAFSLRKEGIKYDI</sequence>
<accession>T1GP33</accession>
<feature type="domain" description="Spermidine synthase tetramerisation" evidence="1">
    <location>
        <begin position="87"/>
        <end position="123"/>
    </location>
</feature>
<dbReference type="EMBL" id="CAQQ02394615">
    <property type="status" value="NOT_ANNOTATED_CDS"/>
    <property type="molecule type" value="Genomic_DNA"/>
</dbReference>
<dbReference type="InterPro" id="IPR037163">
    <property type="entry name" value="Spermidine_synt_N_sf"/>
</dbReference>
<dbReference type="EMBL" id="CAQQ02394612">
    <property type="status" value="NOT_ANNOTATED_CDS"/>
    <property type="molecule type" value="Genomic_DNA"/>
</dbReference>
<dbReference type="EnsemblMetazoa" id="MESCA005349-RA">
    <property type="protein sequence ID" value="MESCA005349-PA"/>
    <property type="gene ID" value="MESCA005349"/>
</dbReference>
<dbReference type="Pfam" id="PF17284">
    <property type="entry name" value="Spermine_synt_N"/>
    <property type="match status" value="1"/>
</dbReference>
<dbReference type="AlphaFoldDB" id="T1GP33"/>
<dbReference type="InterPro" id="IPR035246">
    <property type="entry name" value="Spermidine_synt_N"/>
</dbReference>
<dbReference type="Gene3D" id="2.30.140.10">
    <property type="entry name" value="Spermidine synthase, tetramerisation domain"/>
    <property type="match status" value="1"/>
</dbReference>
<dbReference type="GO" id="GO:0016768">
    <property type="term" value="F:spermine synthase activity"/>
    <property type="evidence" value="ECO:0007669"/>
    <property type="project" value="InterPro"/>
</dbReference>
<evidence type="ECO:0000313" key="2">
    <source>
        <dbReference type="EnsemblMetazoa" id="MESCA005349-PA"/>
    </source>
</evidence>
<keyword evidence="3" id="KW-1185">Reference proteome</keyword>